<evidence type="ECO:0000313" key="1">
    <source>
        <dbReference type="EMBL" id="BBZ35404.1"/>
    </source>
</evidence>
<name>A0A7I7Y246_9MYCO</name>
<evidence type="ECO:0000313" key="2">
    <source>
        <dbReference type="Proteomes" id="UP000466931"/>
    </source>
</evidence>
<gene>
    <name evidence="1" type="ORF">MCNF_40090</name>
</gene>
<organism evidence="1 2">
    <name type="scientific">Mycolicibacterium confluentis</name>
    <dbReference type="NCBI Taxonomy" id="28047"/>
    <lineage>
        <taxon>Bacteria</taxon>
        <taxon>Bacillati</taxon>
        <taxon>Actinomycetota</taxon>
        <taxon>Actinomycetes</taxon>
        <taxon>Mycobacteriales</taxon>
        <taxon>Mycobacteriaceae</taxon>
        <taxon>Mycolicibacterium</taxon>
    </lineage>
</organism>
<protein>
    <submittedName>
        <fullName evidence="1">Pyridoxamine 5'-phosphate oxidase</fullName>
    </submittedName>
</protein>
<dbReference type="OrthoDB" id="3382273at2"/>
<dbReference type="RefSeq" id="WP_085156139.1">
    <property type="nucleotide sequence ID" value="NZ_AP022612.1"/>
</dbReference>
<proteinExistence type="predicted"/>
<dbReference type="Gene3D" id="2.30.110.10">
    <property type="entry name" value="Electron Transport, Fmn-binding Protein, Chain A"/>
    <property type="match status" value="1"/>
</dbReference>
<reference evidence="1" key="1">
    <citation type="journal article" date="2019" name="Emerg. Microbes Infect.">
        <title>Comprehensive subspecies identification of 175 nontuberculous mycobacteria species based on 7547 genomic profiles.</title>
        <authorList>
            <person name="Matsumoto Y."/>
            <person name="Kinjo T."/>
            <person name="Motooka D."/>
            <person name="Nabeya D."/>
            <person name="Jung N."/>
            <person name="Uechi K."/>
            <person name="Horii T."/>
            <person name="Iida T."/>
            <person name="Fujita J."/>
            <person name="Nakamura S."/>
        </authorList>
    </citation>
    <scope>NUCLEOTIDE SEQUENCE [LARGE SCALE GENOMIC DNA]</scope>
    <source>
        <strain evidence="1">JCM 13671</strain>
    </source>
</reference>
<dbReference type="InterPro" id="IPR012349">
    <property type="entry name" value="Split_barrel_FMN-bd"/>
</dbReference>
<reference evidence="1" key="2">
    <citation type="submission" date="2020-02" db="EMBL/GenBank/DDBJ databases">
        <authorList>
            <person name="Matsumoto Y."/>
            <person name="Motooka D."/>
            <person name="Nakamura S."/>
        </authorList>
    </citation>
    <scope>NUCLEOTIDE SEQUENCE</scope>
    <source>
        <strain evidence="1">JCM 13671</strain>
    </source>
</reference>
<dbReference type="Proteomes" id="UP000466931">
    <property type="component" value="Chromosome"/>
</dbReference>
<dbReference type="SUPFAM" id="SSF50475">
    <property type="entry name" value="FMN-binding split barrel"/>
    <property type="match status" value="1"/>
</dbReference>
<keyword evidence="2" id="KW-1185">Reference proteome</keyword>
<dbReference type="AlphaFoldDB" id="A0A7I7Y246"/>
<accession>A0A7I7Y246</accession>
<dbReference type="EMBL" id="AP022612">
    <property type="protein sequence ID" value="BBZ35404.1"/>
    <property type="molecule type" value="Genomic_DNA"/>
</dbReference>
<sequence>MATLADTAESFVQMAHSIVWASAATVDADGRPRSRVLHPIWEWDGATLTGWIAVWRTPIKEADIAAHPYVSLNYWSPTQSTCSAECAVTWVLDDDGRTRVWEKFKAAPAPVGYDPAIIPEWRDGPTAEGFAAWRVAPYRLRVMPGTVMTQGVGDVLSWHA</sequence>